<evidence type="ECO:0000256" key="3">
    <source>
        <dbReference type="ARBA" id="ARBA00022989"/>
    </source>
</evidence>
<sequence>MKRQSKYILAVYATFSIELLFNIVTMWFCEDILCWNQITTFDGLESKLKILAMVFIPVGVIKGLFDEILDKERNDLLILFCYLIVTLILCFFYGSIFTLVDVGSKILGLHNIISYALCITVLIFISMTIWGFLTKRKDYHHPILNNIFIGSFIISIFNMFWGWSWLNIIIDIIDLVVVSLFIYLDTIEIKQHSKELMQVNKKREFLNIIKDATDIYVEFMFIWLDLVDLMTEAVNDSN</sequence>
<dbReference type="InterPro" id="IPR006214">
    <property type="entry name" value="Bax_inhibitor_1-related"/>
</dbReference>
<dbReference type="Proteomes" id="UP000321722">
    <property type="component" value="Unassembled WGS sequence"/>
</dbReference>
<proteinExistence type="predicted"/>
<comment type="caution">
    <text evidence="6">The sequence shown here is derived from an EMBL/GenBank/DDBJ whole genome shotgun (WGS) entry which is preliminary data.</text>
</comment>
<keyword evidence="4 5" id="KW-0472">Membrane</keyword>
<feature type="transmembrane region" description="Helical" evidence="5">
    <location>
        <begin position="166"/>
        <end position="184"/>
    </location>
</feature>
<dbReference type="GeneID" id="29933760"/>
<evidence type="ECO:0000313" key="6">
    <source>
        <dbReference type="EMBL" id="GEK41613.1"/>
    </source>
</evidence>
<keyword evidence="7" id="KW-1185">Reference proteome</keyword>
<name>A0A510WQW6_9LACO</name>
<dbReference type="Pfam" id="PF01027">
    <property type="entry name" value="Bax1-I"/>
    <property type="match status" value="1"/>
</dbReference>
<evidence type="ECO:0000256" key="4">
    <source>
        <dbReference type="ARBA" id="ARBA00023136"/>
    </source>
</evidence>
<keyword evidence="2 5" id="KW-0812">Transmembrane</keyword>
<comment type="subcellular location">
    <subcellularLocation>
        <location evidence="1">Membrane</location>
        <topology evidence="1">Multi-pass membrane protein</topology>
    </subcellularLocation>
</comment>
<dbReference type="EMBL" id="BJUI01000003">
    <property type="protein sequence ID" value="GEK41613.1"/>
    <property type="molecule type" value="Genomic_DNA"/>
</dbReference>
<dbReference type="RefSeq" id="WP_057827651.1">
    <property type="nucleotide sequence ID" value="NZ_BAAACL010000001.1"/>
</dbReference>
<feature type="transmembrane region" description="Helical" evidence="5">
    <location>
        <begin position="77"/>
        <end position="100"/>
    </location>
</feature>
<dbReference type="AlphaFoldDB" id="A0A510WQW6"/>
<feature type="transmembrane region" description="Helical" evidence="5">
    <location>
        <begin position="112"/>
        <end position="131"/>
    </location>
</feature>
<keyword evidence="3 5" id="KW-1133">Transmembrane helix</keyword>
<organism evidence="6 7">
    <name type="scientific">Ligilactobacillus aviarius</name>
    <dbReference type="NCBI Taxonomy" id="1606"/>
    <lineage>
        <taxon>Bacteria</taxon>
        <taxon>Bacillati</taxon>
        <taxon>Bacillota</taxon>
        <taxon>Bacilli</taxon>
        <taxon>Lactobacillales</taxon>
        <taxon>Lactobacillaceae</taxon>
        <taxon>Ligilactobacillus</taxon>
    </lineage>
</organism>
<feature type="transmembrane region" description="Helical" evidence="5">
    <location>
        <begin position="143"/>
        <end position="160"/>
    </location>
</feature>
<evidence type="ECO:0000256" key="2">
    <source>
        <dbReference type="ARBA" id="ARBA00022692"/>
    </source>
</evidence>
<accession>A0A510WQW6</accession>
<reference evidence="6 7" key="1">
    <citation type="submission" date="2019-07" db="EMBL/GenBank/DDBJ databases">
        <title>Whole genome shotgun sequence of Lactobacillus aviarius subsp. aviarius NBRC 102162.</title>
        <authorList>
            <person name="Hosoyama A."/>
            <person name="Uohara A."/>
            <person name="Ohji S."/>
            <person name="Ichikawa N."/>
        </authorList>
    </citation>
    <scope>NUCLEOTIDE SEQUENCE [LARGE SCALE GENOMIC DNA]</scope>
    <source>
        <strain evidence="6 7">NBRC 102162</strain>
    </source>
</reference>
<feature type="transmembrane region" description="Helical" evidence="5">
    <location>
        <begin position="7"/>
        <end position="28"/>
    </location>
</feature>
<evidence type="ECO:0000256" key="5">
    <source>
        <dbReference type="SAM" id="Phobius"/>
    </source>
</evidence>
<evidence type="ECO:0000313" key="7">
    <source>
        <dbReference type="Proteomes" id="UP000321722"/>
    </source>
</evidence>
<feature type="transmembrane region" description="Helical" evidence="5">
    <location>
        <begin position="48"/>
        <end position="65"/>
    </location>
</feature>
<gene>
    <name evidence="6" type="ORF">LAV01_04450</name>
</gene>
<evidence type="ECO:0000256" key="1">
    <source>
        <dbReference type="ARBA" id="ARBA00004141"/>
    </source>
</evidence>
<dbReference type="GO" id="GO:0016020">
    <property type="term" value="C:membrane"/>
    <property type="evidence" value="ECO:0007669"/>
    <property type="project" value="UniProtKB-SubCell"/>
</dbReference>
<protein>
    <submittedName>
        <fullName evidence="6">Uncharacterized protein</fullName>
    </submittedName>
</protein>